<feature type="region of interest" description="Disordered" evidence="2">
    <location>
        <begin position="659"/>
        <end position="684"/>
    </location>
</feature>
<dbReference type="EMBL" id="LR796957">
    <property type="protein sequence ID" value="CAB4177892.1"/>
    <property type="molecule type" value="Genomic_DNA"/>
</dbReference>
<sequence length="684" mass="77007">MLEDKKNTETLVDPDLLPSDYSDNYDIAKKALSHVVDIYKKLSRIRRYTRGGVSVDIAAEWDKRYRAYKCIYVTADHSYNGEARVFNPALRKAVNTIESEASNALFSRDDYFSIDAQGMDPTNDDMASRAFGVIKYYSDNESYVNQYELAIKQALIYDSTCVENMVIKNNISGVFRRIENVPVRDPQSGEPLIDNDGNVVMKKVSNIYKYDENVQSSKIEVRDIYRMYFDHRLNNPEDGDMIYRDSISSQDLLRMAELGVYNKTSVEEMLKGGSNYSNSIDNDYQEVGSGKTFITDNENLNKLGGEGPFYEVLRFQGLFTIRDEDSGQRIRQEFWIDIGERSQVLRCMPNPLIGNYKTFSVCNYDTMPFEFYSDSVLSPYLSLQHALNDKENQSLDALTFNLNAPFEVVSGAKIKQSDLTRSRKTPNMLLEVQKAGSISKLTVETPVNHLNMEMSRMDAQIAQGTGATSLASGSPTGTQVDRSGKALGTLLAQTRSQFSKFVRKVERDLIQKSLQKSLNLIVQFFDSPIEIELDGETGVSLQSQSPAEIYGRFNIKVSAGSEYLKEKDDLDSLLQFMSIAGMNDQFMAMLDKASILKAIAKKMPGNFERFIDEKNALSQMQAQIEQLNGALQQQQGTLQSAMTENKRLVGVVKQTDKAAQASPSLNDMQDNQNKVKAALQQPGQ</sequence>
<protein>
    <recommendedName>
        <fullName evidence="4">Portal protein</fullName>
    </recommendedName>
</protein>
<reference evidence="3" key="1">
    <citation type="submission" date="2020-05" db="EMBL/GenBank/DDBJ databases">
        <authorList>
            <person name="Chiriac C."/>
            <person name="Salcher M."/>
            <person name="Ghai R."/>
            <person name="Kavagutti S V."/>
        </authorList>
    </citation>
    <scope>NUCLEOTIDE SEQUENCE</scope>
</reference>
<proteinExistence type="predicted"/>
<evidence type="ECO:0000256" key="2">
    <source>
        <dbReference type="SAM" id="MobiDB-lite"/>
    </source>
</evidence>
<evidence type="ECO:0000256" key="1">
    <source>
        <dbReference type="SAM" id="Coils"/>
    </source>
</evidence>
<feature type="compositionally biased region" description="Polar residues" evidence="2">
    <location>
        <begin position="661"/>
        <end position="674"/>
    </location>
</feature>
<organism evidence="3">
    <name type="scientific">uncultured Caudovirales phage</name>
    <dbReference type="NCBI Taxonomy" id="2100421"/>
    <lineage>
        <taxon>Viruses</taxon>
        <taxon>Duplodnaviria</taxon>
        <taxon>Heunggongvirae</taxon>
        <taxon>Uroviricota</taxon>
        <taxon>Caudoviricetes</taxon>
        <taxon>Peduoviridae</taxon>
        <taxon>Maltschvirus</taxon>
        <taxon>Maltschvirus maltsch</taxon>
    </lineage>
</organism>
<evidence type="ECO:0008006" key="4">
    <source>
        <dbReference type="Google" id="ProtNLM"/>
    </source>
</evidence>
<gene>
    <name evidence="3" type="ORF">UFOVP1009_11</name>
</gene>
<accession>A0A6J5Q3C3</accession>
<feature type="coiled-coil region" evidence="1">
    <location>
        <begin position="617"/>
        <end position="644"/>
    </location>
</feature>
<evidence type="ECO:0000313" key="3">
    <source>
        <dbReference type="EMBL" id="CAB4177892.1"/>
    </source>
</evidence>
<name>A0A6J5Q3C3_9CAUD</name>
<keyword evidence="1" id="KW-0175">Coiled coil</keyword>